<accession>A0A6A4T060</accession>
<gene>
    <name evidence="2" type="ORF">F2P81_010944</name>
</gene>
<dbReference type="AlphaFoldDB" id="A0A6A4T060"/>
<name>A0A6A4T060_SCOMX</name>
<proteinExistence type="predicted"/>
<evidence type="ECO:0000313" key="3">
    <source>
        <dbReference type="Proteomes" id="UP000438429"/>
    </source>
</evidence>
<reference evidence="2 3" key="1">
    <citation type="submission" date="2019-06" db="EMBL/GenBank/DDBJ databases">
        <title>Draft genomes of female and male turbot (Scophthalmus maximus).</title>
        <authorList>
            <person name="Xu H."/>
            <person name="Xu X.-W."/>
            <person name="Shao C."/>
            <person name="Chen S."/>
        </authorList>
    </citation>
    <scope>NUCLEOTIDE SEQUENCE [LARGE SCALE GENOMIC DNA]</scope>
    <source>
        <strain evidence="2">Ysfricsl-2016a</strain>
        <tissue evidence="2">Blood</tissue>
    </source>
</reference>
<evidence type="ECO:0000256" key="1">
    <source>
        <dbReference type="SAM" id="MobiDB-lite"/>
    </source>
</evidence>
<dbReference type="EMBL" id="VEVO01000010">
    <property type="protein sequence ID" value="KAF0035632.1"/>
    <property type="molecule type" value="Genomic_DNA"/>
</dbReference>
<evidence type="ECO:0000313" key="2">
    <source>
        <dbReference type="EMBL" id="KAF0035632.1"/>
    </source>
</evidence>
<sequence length="78" mass="8917">MSIDDSRKMAVIDHELKKLNIDTGRSSSVWAWPVTCFRTRRPDGADRRSRAEKQPTSVGTVEWNRGSRFDHSSVSTPR</sequence>
<feature type="region of interest" description="Disordered" evidence="1">
    <location>
        <begin position="40"/>
        <end position="78"/>
    </location>
</feature>
<dbReference type="Proteomes" id="UP000438429">
    <property type="component" value="Unassembled WGS sequence"/>
</dbReference>
<protein>
    <submittedName>
        <fullName evidence="2">Uncharacterized protein</fullName>
    </submittedName>
</protein>
<feature type="compositionally biased region" description="Basic and acidic residues" evidence="1">
    <location>
        <begin position="40"/>
        <end position="53"/>
    </location>
</feature>
<organism evidence="2 3">
    <name type="scientific">Scophthalmus maximus</name>
    <name type="common">Turbot</name>
    <name type="synonym">Psetta maxima</name>
    <dbReference type="NCBI Taxonomy" id="52904"/>
    <lineage>
        <taxon>Eukaryota</taxon>
        <taxon>Metazoa</taxon>
        <taxon>Chordata</taxon>
        <taxon>Craniata</taxon>
        <taxon>Vertebrata</taxon>
        <taxon>Euteleostomi</taxon>
        <taxon>Actinopterygii</taxon>
        <taxon>Neopterygii</taxon>
        <taxon>Teleostei</taxon>
        <taxon>Neoteleostei</taxon>
        <taxon>Acanthomorphata</taxon>
        <taxon>Carangaria</taxon>
        <taxon>Pleuronectiformes</taxon>
        <taxon>Pleuronectoidei</taxon>
        <taxon>Scophthalmidae</taxon>
        <taxon>Scophthalmus</taxon>
    </lineage>
</organism>
<comment type="caution">
    <text evidence="2">The sequence shown here is derived from an EMBL/GenBank/DDBJ whole genome shotgun (WGS) entry which is preliminary data.</text>
</comment>